<organism evidence="1 2">
    <name type="scientific">Dictyocaulus viviparus</name>
    <name type="common">Bovine lungworm</name>
    <dbReference type="NCBI Taxonomy" id="29172"/>
    <lineage>
        <taxon>Eukaryota</taxon>
        <taxon>Metazoa</taxon>
        <taxon>Ecdysozoa</taxon>
        <taxon>Nematoda</taxon>
        <taxon>Chromadorea</taxon>
        <taxon>Rhabditida</taxon>
        <taxon>Rhabditina</taxon>
        <taxon>Rhabditomorpha</taxon>
        <taxon>Strongyloidea</taxon>
        <taxon>Metastrongylidae</taxon>
        <taxon>Dictyocaulus</taxon>
    </lineage>
</organism>
<reference evidence="1 2" key="1">
    <citation type="submission" date="2013-11" db="EMBL/GenBank/DDBJ databases">
        <title>Draft genome of the bovine lungworm Dictyocaulus viviparus.</title>
        <authorList>
            <person name="Mitreva M."/>
        </authorList>
    </citation>
    <scope>NUCLEOTIDE SEQUENCE [LARGE SCALE GENOMIC DNA]</scope>
    <source>
        <strain evidence="1 2">HannoverDv2000</strain>
    </source>
</reference>
<reference evidence="2" key="2">
    <citation type="journal article" date="2016" name="Sci. Rep.">
        <title>Dictyocaulus viviparus genome, variome and transcriptome elucidate lungworm biology and support future intervention.</title>
        <authorList>
            <person name="McNulty S.N."/>
            <person name="Strube C."/>
            <person name="Rosa B.A."/>
            <person name="Martin J.C."/>
            <person name="Tyagi R."/>
            <person name="Choi Y.J."/>
            <person name="Wang Q."/>
            <person name="Hallsworth Pepin K."/>
            <person name="Zhang X."/>
            <person name="Ozersky P."/>
            <person name="Wilson R.K."/>
            <person name="Sternberg P.W."/>
            <person name="Gasser R.B."/>
            <person name="Mitreva M."/>
        </authorList>
    </citation>
    <scope>NUCLEOTIDE SEQUENCE [LARGE SCALE GENOMIC DNA]</scope>
    <source>
        <strain evidence="2">HannoverDv2000</strain>
    </source>
</reference>
<name>A0A0D8XTA7_DICVI</name>
<accession>A0A0D8XTA7</accession>
<dbReference type="AlphaFoldDB" id="A0A0D8XTA7"/>
<protein>
    <submittedName>
        <fullName evidence="1">Uncharacterized protein</fullName>
    </submittedName>
</protein>
<proteinExistence type="predicted"/>
<evidence type="ECO:0000313" key="2">
    <source>
        <dbReference type="Proteomes" id="UP000053766"/>
    </source>
</evidence>
<keyword evidence="2" id="KW-1185">Reference proteome</keyword>
<feature type="non-terminal residue" evidence="1">
    <location>
        <position position="69"/>
    </location>
</feature>
<sequence length="69" mass="8142">MNAFLMVTAKCEREFMELFHRGMRILLLTALTDDLMKRRHFYFTSSLKVSLQSLISKINLILLIKYSEA</sequence>
<dbReference type="Proteomes" id="UP000053766">
    <property type="component" value="Unassembled WGS sequence"/>
</dbReference>
<dbReference type="EMBL" id="KN716397">
    <property type="protein sequence ID" value="KJH45616.1"/>
    <property type="molecule type" value="Genomic_DNA"/>
</dbReference>
<evidence type="ECO:0000313" key="1">
    <source>
        <dbReference type="EMBL" id="KJH45616.1"/>
    </source>
</evidence>
<gene>
    <name evidence="1" type="ORF">DICVIV_08322</name>
</gene>